<dbReference type="Gene3D" id="3.90.1150.200">
    <property type="match status" value="1"/>
</dbReference>
<dbReference type="SUPFAM" id="SSF159888">
    <property type="entry name" value="YdhG-like"/>
    <property type="match status" value="1"/>
</dbReference>
<evidence type="ECO:0000259" key="1">
    <source>
        <dbReference type="Pfam" id="PF08818"/>
    </source>
</evidence>
<dbReference type="RefSeq" id="WP_147931820.1">
    <property type="nucleotide sequence ID" value="NZ_VOXD01000027.1"/>
</dbReference>
<evidence type="ECO:0000313" key="3">
    <source>
        <dbReference type="Proteomes" id="UP000321907"/>
    </source>
</evidence>
<gene>
    <name evidence="2" type="ORF">FUA23_16245</name>
</gene>
<protein>
    <submittedName>
        <fullName evidence="2">DUF1801 domain-containing protein</fullName>
    </submittedName>
</protein>
<sequence>MKYMEVKTDPPVASKFDSYPKNVRAKLKALRSLILEVAAKIEHIEEVEETLKWGEPSYIVKKGSTVRIDWKSKNPDQYAMYFSCSTSLVETFRMVYGDLFKYEKNRAILFDLDEDIPQTELRECVEMALQYHLLKDKPLLGR</sequence>
<dbReference type="OrthoDB" id="328972at2"/>
<keyword evidence="3" id="KW-1185">Reference proteome</keyword>
<dbReference type="Pfam" id="PF08818">
    <property type="entry name" value="DUF1801"/>
    <property type="match status" value="1"/>
</dbReference>
<feature type="domain" description="YdhG-like" evidence="1">
    <location>
        <begin position="24"/>
        <end position="128"/>
    </location>
</feature>
<dbReference type="Proteomes" id="UP000321907">
    <property type="component" value="Unassembled WGS sequence"/>
</dbReference>
<dbReference type="EMBL" id="VOXD01000027">
    <property type="protein sequence ID" value="TXF88032.1"/>
    <property type="molecule type" value="Genomic_DNA"/>
</dbReference>
<comment type="caution">
    <text evidence="2">The sequence shown here is derived from an EMBL/GenBank/DDBJ whole genome shotgun (WGS) entry which is preliminary data.</text>
</comment>
<dbReference type="InterPro" id="IPR014922">
    <property type="entry name" value="YdhG-like"/>
</dbReference>
<evidence type="ECO:0000313" key="2">
    <source>
        <dbReference type="EMBL" id="TXF88032.1"/>
    </source>
</evidence>
<organism evidence="2 3">
    <name type="scientific">Neolewinella aurantiaca</name>
    <dbReference type="NCBI Taxonomy" id="2602767"/>
    <lineage>
        <taxon>Bacteria</taxon>
        <taxon>Pseudomonadati</taxon>
        <taxon>Bacteroidota</taxon>
        <taxon>Saprospiria</taxon>
        <taxon>Saprospirales</taxon>
        <taxon>Lewinellaceae</taxon>
        <taxon>Neolewinella</taxon>
    </lineage>
</organism>
<proteinExistence type="predicted"/>
<name>A0A5C7FNP4_9BACT</name>
<accession>A0A5C7FNP4</accession>
<reference evidence="2 3" key="1">
    <citation type="submission" date="2019-08" db="EMBL/GenBank/DDBJ databases">
        <title>Lewinella sp. strain SSH13 Genome sequencing and assembly.</title>
        <authorList>
            <person name="Kim I."/>
        </authorList>
    </citation>
    <scope>NUCLEOTIDE SEQUENCE [LARGE SCALE GENOMIC DNA]</scope>
    <source>
        <strain evidence="2 3">SSH13</strain>
    </source>
</reference>
<dbReference type="AlphaFoldDB" id="A0A5C7FNP4"/>